<dbReference type="PANTHER" id="PTHR11839">
    <property type="entry name" value="UDP/ADP-SUGAR PYROPHOSPHATASE"/>
    <property type="match status" value="1"/>
</dbReference>
<dbReference type="Proteomes" id="UP000007467">
    <property type="component" value="Chromosome"/>
</dbReference>
<dbReference type="PATRIC" id="fig|907239.3.peg.494"/>
<feature type="binding site" evidence="3">
    <location>
        <position position="122"/>
    </location>
    <ligand>
        <name>Mg(2+)</name>
        <dbReference type="ChEBI" id="CHEBI:18420"/>
        <label>1</label>
    </ligand>
</feature>
<evidence type="ECO:0000256" key="2">
    <source>
        <dbReference type="ARBA" id="ARBA00022801"/>
    </source>
</evidence>
<dbReference type="InterPro" id="IPR015797">
    <property type="entry name" value="NUDIX_hydrolase-like_dom_sf"/>
</dbReference>
<keyword evidence="3" id="KW-0479">Metal-binding</keyword>
<dbReference type="GO" id="GO:0019693">
    <property type="term" value="P:ribose phosphate metabolic process"/>
    <property type="evidence" value="ECO:0007669"/>
    <property type="project" value="TreeGrafter"/>
</dbReference>
<accession>E8QVM9</accession>
<evidence type="ECO:0000313" key="7">
    <source>
        <dbReference type="Proteomes" id="UP000007467"/>
    </source>
</evidence>
<dbReference type="RefSeq" id="WP_000120028.1">
    <property type="nucleotide sequence ID" value="NC_017361.1"/>
</dbReference>
<evidence type="ECO:0000256" key="3">
    <source>
        <dbReference type="PIRSR" id="PIRSR604385-2"/>
    </source>
</evidence>
<dbReference type="OrthoDB" id="5360793at2"/>
<evidence type="ECO:0000256" key="1">
    <source>
        <dbReference type="ARBA" id="ARBA00001946"/>
    </source>
</evidence>
<reference evidence="7" key="1">
    <citation type="submission" date="2010-11" db="EMBL/GenBank/DDBJ databases">
        <title>Genome sequence of Helicobacter pylori strain SouthAfrica7.</title>
        <authorList>
            <person name="Kersulyte D."/>
            <person name="Segal I."/>
            <person name="Mistry R."/>
            <person name="Berg D.E."/>
        </authorList>
    </citation>
    <scope>NUCLEOTIDE SEQUENCE [LARGE SCALE GENOMIC DNA]</scope>
    <source>
        <strain evidence="7">SouthAfrica7</strain>
    </source>
</reference>
<reference evidence="6 7" key="2">
    <citation type="journal article" date="2013" name="Genome Announc.">
        <title>Genome Sequences of Three hpAfrica2 Strains of Helicobacter pylori.</title>
        <authorList>
            <person name="Duncan S.S."/>
            <person name="Bertoli M.T."/>
            <person name="Kersulyte D."/>
            <person name="Valk P.L."/>
            <person name="Tamma S."/>
            <person name="Segal I."/>
            <person name="McClain M.S."/>
            <person name="Cover T.L."/>
            <person name="Berg D.E."/>
        </authorList>
    </citation>
    <scope>NUCLEOTIDE SEQUENCE [LARGE SCALE GENOMIC DNA]</scope>
    <source>
        <strain evidence="6 7">SouthAfrica7</strain>
    </source>
</reference>
<feature type="binding site" evidence="3">
    <location>
        <position position="118"/>
    </location>
    <ligand>
        <name>Mg(2+)</name>
        <dbReference type="ChEBI" id="CHEBI:18420"/>
        <label>1</label>
    </ligand>
</feature>
<proteinExistence type="predicted"/>
<feature type="short sequence motif" description="Nudix box" evidence="4">
    <location>
        <begin position="102"/>
        <end position="125"/>
    </location>
</feature>
<keyword evidence="2" id="KW-0378">Hydrolase</keyword>
<keyword evidence="3" id="KW-0460">Magnesium</keyword>
<dbReference type="HOGENOM" id="CLU_062658_1_0_7"/>
<dbReference type="PANTHER" id="PTHR11839:SF15">
    <property type="entry name" value="URIDINE DIPHOSPHATE GLUCOSE PYROPHOSPHATASE NUDT14"/>
    <property type="match status" value="1"/>
</dbReference>
<dbReference type="KEGG" id="hes:HPSA_02445"/>
<evidence type="ECO:0000256" key="4">
    <source>
        <dbReference type="PIRSR" id="PIRSR604385-3"/>
    </source>
</evidence>
<evidence type="ECO:0000259" key="5">
    <source>
        <dbReference type="PROSITE" id="PS51462"/>
    </source>
</evidence>
<dbReference type="CDD" id="cd18887">
    <property type="entry name" value="NUDIX_UGPPase_Nudt14"/>
    <property type="match status" value="1"/>
</dbReference>
<dbReference type="AlphaFoldDB" id="E8QVM9"/>
<dbReference type="GO" id="GO:0016818">
    <property type="term" value="F:hydrolase activity, acting on acid anhydrides, in phosphorus-containing anhydrides"/>
    <property type="evidence" value="ECO:0007669"/>
    <property type="project" value="InterPro"/>
</dbReference>
<organism evidence="6 7">
    <name type="scientific">Helicobacter pylori (strain SouthAfrica7)</name>
    <dbReference type="NCBI Taxonomy" id="907239"/>
    <lineage>
        <taxon>Bacteria</taxon>
        <taxon>Pseudomonadati</taxon>
        <taxon>Campylobacterota</taxon>
        <taxon>Epsilonproteobacteria</taxon>
        <taxon>Campylobacterales</taxon>
        <taxon>Helicobacteraceae</taxon>
        <taxon>Helicobacter</taxon>
    </lineage>
</organism>
<comment type="cofactor">
    <cofactor evidence="1 3">
        <name>Mg(2+)</name>
        <dbReference type="ChEBI" id="CHEBI:18420"/>
    </cofactor>
</comment>
<name>E8QVM9_HELPW</name>
<feature type="binding site" evidence="3">
    <location>
        <position position="101"/>
    </location>
    <ligand>
        <name>Mg(2+)</name>
        <dbReference type="ChEBI" id="CHEBI:18420"/>
        <label>1</label>
    </ligand>
</feature>
<dbReference type="NCBIfam" id="TIGR00052">
    <property type="entry name" value="nudix-type nucleoside diphosphatase, YffH/AdpP family"/>
    <property type="match status" value="1"/>
</dbReference>
<dbReference type="eggNOG" id="COG0494">
    <property type="taxonomic scope" value="Bacteria"/>
</dbReference>
<sequence length="215" mass="24557">MSYFKNIPSQQSLIHHASVSLEPCSSSHYIELKRMHYNEENTEKTWDMIKSLDSVAVLLYEKESDCFVIVKQFRPAIYARHFYFKCDQDQNIDGYTYELCAGLVDKANKSLEEIACEEALEECGYEISPKHLETIGQFYSATGLSGSLQTLYYAEISANLKISKGGGIDTEKIEVLFLKRSKALDFIADFQYAKTTGLSLAILWHLKKFKNTKNV</sequence>
<dbReference type="SUPFAM" id="SSF55811">
    <property type="entry name" value="Nudix"/>
    <property type="match status" value="1"/>
</dbReference>
<dbReference type="PROSITE" id="PS51462">
    <property type="entry name" value="NUDIX"/>
    <property type="match status" value="1"/>
</dbReference>
<dbReference type="EMBL" id="CP002336">
    <property type="protein sequence ID" value="ADU84500.1"/>
    <property type="molecule type" value="Genomic_DNA"/>
</dbReference>
<dbReference type="FunFam" id="3.90.79.10:FF:000106">
    <property type="entry name" value="NUDIX domain-containing protein"/>
    <property type="match status" value="1"/>
</dbReference>
<dbReference type="InterPro" id="IPR004385">
    <property type="entry name" value="NDP_pyrophosphatase"/>
</dbReference>
<dbReference type="InterPro" id="IPR000086">
    <property type="entry name" value="NUDIX_hydrolase_dom"/>
</dbReference>
<gene>
    <name evidence="6" type="ordered locus">HPSA_02445</name>
</gene>
<feature type="domain" description="Nudix hydrolase" evidence="5">
    <location>
        <begin position="50"/>
        <end position="200"/>
    </location>
</feature>
<dbReference type="Gene3D" id="3.90.79.10">
    <property type="entry name" value="Nucleoside Triphosphate Pyrophosphohydrolase"/>
    <property type="match status" value="1"/>
</dbReference>
<protein>
    <recommendedName>
        <fullName evidence="5">Nudix hydrolase domain-containing protein</fullName>
    </recommendedName>
</protein>
<dbReference type="GO" id="GO:0006753">
    <property type="term" value="P:nucleoside phosphate metabolic process"/>
    <property type="evidence" value="ECO:0007669"/>
    <property type="project" value="TreeGrafter"/>
</dbReference>
<feature type="binding site" evidence="3">
    <location>
        <position position="171"/>
    </location>
    <ligand>
        <name>Mg(2+)</name>
        <dbReference type="ChEBI" id="CHEBI:18420"/>
        <label>1</label>
    </ligand>
</feature>
<evidence type="ECO:0000313" key="6">
    <source>
        <dbReference type="EMBL" id="ADU84500.1"/>
    </source>
</evidence>
<dbReference type="GO" id="GO:0046872">
    <property type="term" value="F:metal ion binding"/>
    <property type="evidence" value="ECO:0007669"/>
    <property type="project" value="UniProtKB-KW"/>
</dbReference>